<dbReference type="InterPro" id="IPR000184">
    <property type="entry name" value="Bac_surfAg_D15"/>
</dbReference>
<evidence type="ECO:0000259" key="5">
    <source>
        <dbReference type="Pfam" id="PF01103"/>
    </source>
</evidence>
<dbReference type="PANTHER" id="PTHR12815">
    <property type="entry name" value="SORTING AND ASSEMBLY MACHINERY SAMM50 PROTEIN FAMILY MEMBER"/>
    <property type="match status" value="1"/>
</dbReference>
<dbReference type="Pfam" id="PF01103">
    <property type="entry name" value="Omp85"/>
    <property type="match status" value="1"/>
</dbReference>
<evidence type="ECO:0000313" key="7">
    <source>
        <dbReference type="EMBL" id="MFC1850529.1"/>
    </source>
</evidence>
<feature type="domain" description="Bacterial surface antigen (D15)" evidence="5">
    <location>
        <begin position="187"/>
        <end position="535"/>
    </location>
</feature>
<evidence type="ECO:0000256" key="3">
    <source>
        <dbReference type="ARBA" id="ARBA00022692"/>
    </source>
</evidence>
<keyword evidence="4" id="KW-0472">Membrane</keyword>
<dbReference type="EMBL" id="JBHPBY010000105">
    <property type="protein sequence ID" value="MFC1850529.1"/>
    <property type="molecule type" value="Genomic_DNA"/>
</dbReference>
<keyword evidence="3" id="KW-0812">Transmembrane</keyword>
<dbReference type="Proteomes" id="UP001594351">
    <property type="component" value="Unassembled WGS sequence"/>
</dbReference>
<feature type="domain" description="POTRA" evidence="6">
    <location>
        <begin position="102"/>
        <end position="157"/>
    </location>
</feature>
<gene>
    <name evidence="7" type="ORF">ACFL27_10090</name>
</gene>
<dbReference type="PANTHER" id="PTHR12815:SF18">
    <property type="entry name" value="SORTING AND ASSEMBLY MACHINERY COMPONENT 50 HOMOLOG"/>
    <property type="match status" value="1"/>
</dbReference>
<evidence type="ECO:0000256" key="4">
    <source>
        <dbReference type="ARBA" id="ARBA00023136"/>
    </source>
</evidence>
<comment type="caution">
    <text evidence="7">The sequence shown here is derived from an EMBL/GenBank/DDBJ whole genome shotgun (WGS) entry which is preliminary data.</text>
</comment>
<organism evidence="7 8">
    <name type="scientific">candidate division CSSED10-310 bacterium</name>
    <dbReference type="NCBI Taxonomy" id="2855610"/>
    <lineage>
        <taxon>Bacteria</taxon>
        <taxon>Bacteria division CSSED10-310</taxon>
    </lineage>
</organism>
<dbReference type="Pfam" id="PF07244">
    <property type="entry name" value="POTRA"/>
    <property type="match status" value="1"/>
</dbReference>
<dbReference type="Gene3D" id="2.40.160.50">
    <property type="entry name" value="membrane protein fhac: a member of the omp85/tpsb transporter family"/>
    <property type="match status" value="1"/>
</dbReference>
<evidence type="ECO:0000256" key="1">
    <source>
        <dbReference type="ARBA" id="ARBA00004370"/>
    </source>
</evidence>
<dbReference type="InterPro" id="IPR039910">
    <property type="entry name" value="D15-like"/>
</dbReference>
<name>A0ABV6YWI9_UNCC1</name>
<keyword evidence="8" id="KW-1185">Reference proteome</keyword>
<evidence type="ECO:0000259" key="6">
    <source>
        <dbReference type="Pfam" id="PF07244"/>
    </source>
</evidence>
<reference evidence="7 8" key="1">
    <citation type="submission" date="2024-09" db="EMBL/GenBank/DDBJ databases">
        <title>Laminarin stimulates single cell rates of sulfate reduction while oxygen inhibits transcriptomic activity in coastal marine sediment.</title>
        <authorList>
            <person name="Lindsay M."/>
            <person name="Orcutt B."/>
            <person name="Emerson D."/>
            <person name="Stepanauskas R."/>
            <person name="D'Angelo T."/>
        </authorList>
    </citation>
    <scope>NUCLEOTIDE SEQUENCE [LARGE SCALE GENOMIC DNA]</scope>
    <source>
        <strain evidence="7">SAG AM-311-K15</strain>
    </source>
</reference>
<evidence type="ECO:0000256" key="2">
    <source>
        <dbReference type="ARBA" id="ARBA00022452"/>
    </source>
</evidence>
<evidence type="ECO:0000313" key="8">
    <source>
        <dbReference type="Proteomes" id="UP001594351"/>
    </source>
</evidence>
<protein>
    <submittedName>
        <fullName evidence="7">BamA/TamA family outer membrane protein</fullName>
    </submittedName>
</protein>
<accession>A0ABV6YWI9</accession>
<comment type="subcellular location">
    <subcellularLocation>
        <location evidence="1">Membrane</location>
    </subcellularLocation>
</comment>
<sequence length="570" mass="65088">MSHSINIQNMKSKLTIFFLLIEVISNFFLDTLPSCHAVMFYPDQYETAIFPEDLGQPEDQKPFQNPLKIRSVNFSVLNVYPNENGKPPQFPYSLINYLHFRTRAFVVSREILFAPGDILNPDLLAETERNLRGLGYFRSARITYEPAANGEVDVEVNTIDSWTTKVIMSMKRKGGILSGSVGFREDNIFGLGKKFSSSYSFHPDRNSYYLTFYDPRLFGNFITTSINYQQSDDSRRYNIYLTKPFFSLMTRWSAGLLVEREERIERVDNEDSNLEQTDHDQNSAKVFMAHSPLSSQAHKLTYRVVYSFKHNLKTSRFRSIRDEPDVPTEGSQSSFSSSLEYKKIAYIREFNINVYGRDEDYNLGLQVLLDAKYTSMDLGATETSFDLTSRLTHGLLFSAGHFALGTIKVAGRFMEQDIRGVSTTFLIDYYWRIHERFTLANALSMIFYTKSEADDQYKLGAEQGLQGYKIDYFSGNKGMLLNCEGRILVFDDFLKLCTIGAVIFIDAGNAWGRHQALDPFQLHGDAGAGIRISFPRTSTGGVFKIIYSYAFDENGLGDRWLLSFGATTSF</sequence>
<dbReference type="Gene3D" id="3.10.20.310">
    <property type="entry name" value="membrane protein fhac"/>
    <property type="match status" value="1"/>
</dbReference>
<dbReference type="InterPro" id="IPR010827">
    <property type="entry name" value="BamA/TamA_POTRA"/>
</dbReference>
<keyword evidence="2" id="KW-1134">Transmembrane beta strand</keyword>
<proteinExistence type="predicted"/>